<dbReference type="WBParaSite" id="ES5_v2.g16931.t1">
    <property type="protein sequence ID" value="ES5_v2.g16931.t1"/>
    <property type="gene ID" value="ES5_v2.g16931"/>
</dbReference>
<reference evidence="2" key="1">
    <citation type="submission" date="2022-11" db="UniProtKB">
        <authorList>
            <consortium name="WormBaseParasite"/>
        </authorList>
    </citation>
    <scope>IDENTIFICATION</scope>
</reference>
<name>A0AC34FHV1_9BILA</name>
<dbReference type="Proteomes" id="UP000887579">
    <property type="component" value="Unplaced"/>
</dbReference>
<evidence type="ECO:0000313" key="1">
    <source>
        <dbReference type="Proteomes" id="UP000887579"/>
    </source>
</evidence>
<accession>A0AC34FHV1</accession>
<proteinExistence type="predicted"/>
<sequence length="381" mass="44278">MAVTDNTALLRARCKMIKTRQNALKSKEEKDHPEPIPPEPTEAPTPSKLLENSHNFRLFASQARDILRNISELRNLVLSKRRDYLLCSVGGHFSAYGHSNFISDYDRRQFDSDSDTAMRQCGKLIKSLKSQMESDKTLREDEHKHLQCVIQLLSVFLKEVCRIVAQLREIHLKKTQNLQKICRLANLVDLYESNLSAIKVEEEAKIKRVKALEEEFEREAHGGDVKEEGWEKLDDEENVALISKDIKDEKTKKMLIESELSKVRDDGLRQTELSKEEQAQLLAENEELFIRFARTNTEIEKIETQMTEIKKLQDTFAEKIFEQEQEIEQIHVTTSHTLDNLEAANDFIRQAIQNSASRRVIMLFCLIVLTFTLLFLDWYNP</sequence>
<organism evidence="1 2">
    <name type="scientific">Panagrolaimus sp. ES5</name>
    <dbReference type="NCBI Taxonomy" id="591445"/>
    <lineage>
        <taxon>Eukaryota</taxon>
        <taxon>Metazoa</taxon>
        <taxon>Ecdysozoa</taxon>
        <taxon>Nematoda</taxon>
        <taxon>Chromadorea</taxon>
        <taxon>Rhabditida</taxon>
        <taxon>Tylenchina</taxon>
        <taxon>Panagrolaimomorpha</taxon>
        <taxon>Panagrolaimoidea</taxon>
        <taxon>Panagrolaimidae</taxon>
        <taxon>Panagrolaimus</taxon>
    </lineage>
</organism>
<protein>
    <submittedName>
        <fullName evidence="2">Syntaxin-18</fullName>
    </submittedName>
</protein>
<evidence type="ECO:0000313" key="2">
    <source>
        <dbReference type="WBParaSite" id="ES5_v2.g16931.t1"/>
    </source>
</evidence>